<dbReference type="Gene3D" id="3.90.1640.30">
    <property type="match status" value="1"/>
</dbReference>
<protein>
    <recommendedName>
        <fullName evidence="1">DDH domain-containing protein</fullName>
    </recommendedName>
</protein>
<proteinExistence type="predicted"/>
<accession>A0A3E2NBE7</accession>
<evidence type="ECO:0000313" key="3">
    <source>
        <dbReference type="Proteomes" id="UP000260680"/>
    </source>
</evidence>
<feature type="domain" description="DDH" evidence="1">
    <location>
        <begin position="71"/>
        <end position="211"/>
    </location>
</feature>
<comment type="caution">
    <text evidence="2">The sequence shown here is derived from an EMBL/GenBank/DDBJ whole genome shotgun (WGS) entry which is preliminary data.</text>
</comment>
<name>A0A3E2NBE7_9FIRM</name>
<dbReference type="InterPro" id="IPR038763">
    <property type="entry name" value="DHH_sf"/>
</dbReference>
<dbReference type="InterPro" id="IPR051673">
    <property type="entry name" value="SSDNA_exonuclease_RecJ"/>
</dbReference>
<gene>
    <name evidence="2" type="ORF">DS742_14430</name>
</gene>
<dbReference type="Gene3D" id="3.10.310.30">
    <property type="match status" value="1"/>
</dbReference>
<dbReference type="EMBL" id="QOHO01000043">
    <property type="protein sequence ID" value="RFZ78306.1"/>
    <property type="molecule type" value="Genomic_DNA"/>
</dbReference>
<dbReference type="OrthoDB" id="9809852at2"/>
<evidence type="ECO:0000313" key="2">
    <source>
        <dbReference type="EMBL" id="RFZ78306.1"/>
    </source>
</evidence>
<dbReference type="Pfam" id="PF01368">
    <property type="entry name" value="DHH"/>
    <property type="match status" value="1"/>
</dbReference>
<dbReference type="PANTHER" id="PTHR30255:SF2">
    <property type="entry name" value="SINGLE-STRANDED-DNA-SPECIFIC EXONUCLEASE RECJ"/>
    <property type="match status" value="1"/>
</dbReference>
<evidence type="ECO:0000259" key="1">
    <source>
        <dbReference type="Pfam" id="PF01368"/>
    </source>
</evidence>
<dbReference type="RefSeq" id="WP_117417679.1">
    <property type="nucleotide sequence ID" value="NZ_QOHO01000043.1"/>
</dbReference>
<dbReference type="InterPro" id="IPR001667">
    <property type="entry name" value="DDH_dom"/>
</dbReference>
<dbReference type="GO" id="GO:0004527">
    <property type="term" value="F:exonuclease activity"/>
    <property type="evidence" value="ECO:0007669"/>
    <property type="project" value="UniProtKB-KW"/>
</dbReference>
<organism evidence="2 3">
    <name type="scientific">Lacrimispora amygdalina</name>
    <dbReference type="NCBI Taxonomy" id="253257"/>
    <lineage>
        <taxon>Bacteria</taxon>
        <taxon>Bacillati</taxon>
        <taxon>Bacillota</taxon>
        <taxon>Clostridia</taxon>
        <taxon>Lachnospirales</taxon>
        <taxon>Lachnospiraceae</taxon>
        <taxon>Lacrimispora</taxon>
    </lineage>
</organism>
<dbReference type="Proteomes" id="UP000260680">
    <property type="component" value="Unassembled WGS sequence"/>
</dbReference>
<dbReference type="AlphaFoldDB" id="A0A3E2NBE7"/>
<sequence length="581" mass="65832">MSFRYELLGNICFGNELEDILKLKGIKDIPSFLNPTLDNTESELLLDNIELARDVYVRHIVNNDEIDLLVDCDVDGYTSAANIYLYTKKINQKIKINCFIHEGKIHGLQDKIDIISSTNSKLVIVPDAGSGDLKECQALINSGKDVIILDHHSIKEGRNNPAIVVNNQLSPRVSDKAMTGVGITYKFTKLLDKHFKVDYADDYLDLVALGMIGDRADVLNLQTRYLINEGLKLMRNMTGKNKLIRTLVEAQMYAMNNKVTLNSVGFYICPLINSMIRLGTYEDKSILFEAMCNSDKSLERKVPGKGMVRMSIQEYTLRACQSTNRKQKKLTEESAAVLSESINLYGLDKLPILICNAEDKVDSNSTGLIANKLADQYQRPCLLMRRKGDICKGSGRGYDKCEILDFNQWCKETKLFNKVDGHPGAFGCQITFENTNKLFEILSTMKRIDEPTYHIYGIYEADVIHDQIIRNVAKHDDIWGNSVSEPIFLIKNVPCNIYYLNLLGSKQNKIEFEYHNIKFTKQTKGSSLSSDYKELIAIGENIEFDIIGRFSIDNKSGKMAQVLVEDWLYRKSNKVQGFGFG</sequence>
<dbReference type="PANTHER" id="PTHR30255">
    <property type="entry name" value="SINGLE-STRANDED-DNA-SPECIFIC EXONUCLEASE RECJ"/>
    <property type="match status" value="1"/>
</dbReference>
<reference evidence="2 3" key="1">
    <citation type="submission" date="2018-07" db="EMBL/GenBank/DDBJ databases">
        <title>New species, Clostridium PI-S10-A1B.</title>
        <authorList>
            <person name="Krishna G."/>
            <person name="Summeta K."/>
            <person name="Shikha S."/>
            <person name="Prabhu P.B."/>
            <person name="Suresh K."/>
        </authorList>
    </citation>
    <scope>NUCLEOTIDE SEQUENCE [LARGE SCALE GENOMIC DNA]</scope>
    <source>
        <strain evidence="2 3">PI-S10-A1B</strain>
    </source>
</reference>
<dbReference type="SUPFAM" id="SSF64182">
    <property type="entry name" value="DHH phosphoesterases"/>
    <property type="match status" value="1"/>
</dbReference>